<name>A0A2U2PGZ9_9SPHI</name>
<evidence type="ECO:0000313" key="1">
    <source>
        <dbReference type="EMBL" id="PWG80544.1"/>
    </source>
</evidence>
<dbReference type="Proteomes" id="UP000245647">
    <property type="component" value="Unassembled WGS sequence"/>
</dbReference>
<dbReference type="OrthoDB" id="1031955at2"/>
<proteinExistence type="predicted"/>
<sequence length="681" mass="76978">MTIYKLCHRVLFIFFILSFELGGDCYAATNPIEISYGRNGMIKYDLNKGKFDVYVNGKVIFYDAYARAKSNGQLLTAQSYQTHSYSKKTLNDSFGKGIKYIVEYRSAGLPTLKHTIYTYPARDHFFVEITLNGKSLKSNYLAPFIASFRDITNESRKRSLFVPFDNDAWIRYDAKELNEGTECTSSEVGLVYDEVSDRALVAGSVEHSVWKSGVRTKALRAGNELEAFSGYTDKDVTRDQRFHGFIENDEVRSAKFLVGYFDDWRSGLEEYGKASRQAEKPYVFNWNKATPVGWNSWGVLQANINYSNASRVVDFFADSLRNFRSGNDVYVDLDSYWDKMIKGGLEGDYSELKSFAAYCLSRGVQPGVYWAPFTDWGFKSGAERRVEGSSYTYGDLWTKVNGGYHDFDGARALDPTHPGTKERIKLVIGKLKDCGFKMIKIDFLGHGAIEADSFYDKNIKTGMQAYKAGMEFLLKQLDNQMLVYAAISPSMATGRYVHVRRIACDAFKSIGDTEYTLNSVTYGWWQTYLYNYLDADHVVLANESYGENKARTLSSVITGTLITGDDFSTTGNWTVRAKELFQKGELLKLVADGKAFRPLQGGSGKSAGAMFWKKIDGFCYLAVFNYGDLEKVFNPDLAKAGILPQRVFVTTDVFSGKQYHIGKRKQMIVPARDVVLLKFKL</sequence>
<dbReference type="InterPro" id="IPR017853">
    <property type="entry name" value="GH"/>
</dbReference>
<evidence type="ECO:0000313" key="2">
    <source>
        <dbReference type="Proteomes" id="UP000245647"/>
    </source>
</evidence>
<dbReference type="AlphaFoldDB" id="A0A2U2PGZ9"/>
<reference evidence="1 2" key="1">
    <citation type="submission" date="2018-04" db="EMBL/GenBank/DDBJ databases">
        <title>Pedobacter chongqingensis sp. nov., isolated from a rottenly hemp rope.</title>
        <authorList>
            <person name="Cai Y."/>
        </authorList>
    </citation>
    <scope>NUCLEOTIDE SEQUENCE [LARGE SCALE GENOMIC DNA]</scope>
    <source>
        <strain evidence="1 2">FJ4-8</strain>
    </source>
</reference>
<comment type="caution">
    <text evidence="1">The sequence shown here is derived from an EMBL/GenBank/DDBJ whole genome shotgun (WGS) entry which is preliminary data.</text>
</comment>
<dbReference type="Gene3D" id="3.20.20.70">
    <property type="entry name" value="Aldolase class I"/>
    <property type="match status" value="1"/>
</dbReference>
<keyword evidence="2" id="KW-1185">Reference proteome</keyword>
<dbReference type="RefSeq" id="WP_109415831.1">
    <property type="nucleotide sequence ID" value="NZ_QEAS01000008.1"/>
</dbReference>
<protein>
    <submittedName>
        <fullName evidence="1">Alpha-galactosidase</fullName>
    </submittedName>
</protein>
<dbReference type="SUPFAM" id="SSF51445">
    <property type="entry name" value="(Trans)glycosidases"/>
    <property type="match status" value="1"/>
</dbReference>
<gene>
    <name evidence="1" type="ORF">DDR33_10930</name>
</gene>
<accession>A0A2U2PGZ9</accession>
<dbReference type="InterPro" id="IPR013785">
    <property type="entry name" value="Aldolase_TIM"/>
</dbReference>
<dbReference type="EMBL" id="QEAS01000008">
    <property type="protein sequence ID" value="PWG80544.1"/>
    <property type="molecule type" value="Genomic_DNA"/>
</dbReference>
<organism evidence="1 2">
    <name type="scientific">Pararcticibacter amylolyticus</name>
    <dbReference type="NCBI Taxonomy" id="2173175"/>
    <lineage>
        <taxon>Bacteria</taxon>
        <taxon>Pseudomonadati</taxon>
        <taxon>Bacteroidota</taxon>
        <taxon>Sphingobacteriia</taxon>
        <taxon>Sphingobacteriales</taxon>
        <taxon>Sphingobacteriaceae</taxon>
        <taxon>Pararcticibacter</taxon>
    </lineage>
</organism>